<feature type="transmembrane region" description="Helical" evidence="2">
    <location>
        <begin position="161"/>
        <end position="179"/>
    </location>
</feature>
<sequence length="328" mass="34514">MGNIAHPTGRPRSTSAAEPPNPARKIPCPEAPVTAAPPAARLLLGIGLAVSAVFLFAAGDTLTKVLTERHPVERIAAVRYGVGLLILLIFVAPRAGRLLWTVKRPVLVGIRALILTLATLVIGYTLRLLPVGETIAIMYLAPFAVMALAVPLLGETVTRTGWVLAALGFAGVLLIVRPGSALNPAGVGLALLLAASNTVFHLMTRVLTRTETPLALLFWVNAIGASFFLVAALPTLDAPLPDLTDALMMAALGAIFTLGHFLFGMAYREAPTSLIAPVNYLHFVWATLMGWSLFGHIPDTVTLAGMGLILVSGSAIAVMAHVMSRPPR</sequence>
<dbReference type="SUPFAM" id="SSF103481">
    <property type="entry name" value="Multidrug resistance efflux transporter EmrE"/>
    <property type="match status" value="2"/>
</dbReference>
<name>A0A2T7UN37_9RHOB</name>
<feature type="transmembrane region" description="Helical" evidence="2">
    <location>
        <begin position="274"/>
        <end position="294"/>
    </location>
</feature>
<keyword evidence="5" id="KW-1185">Reference proteome</keyword>
<evidence type="ECO:0000256" key="1">
    <source>
        <dbReference type="SAM" id="MobiDB-lite"/>
    </source>
</evidence>
<feature type="region of interest" description="Disordered" evidence="1">
    <location>
        <begin position="1"/>
        <end position="30"/>
    </location>
</feature>
<feature type="transmembrane region" description="Helical" evidence="2">
    <location>
        <begin position="246"/>
        <end position="267"/>
    </location>
</feature>
<evidence type="ECO:0000256" key="2">
    <source>
        <dbReference type="SAM" id="Phobius"/>
    </source>
</evidence>
<dbReference type="InterPro" id="IPR037185">
    <property type="entry name" value="EmrE-like"/>
</dbReference>
<feature type="domain" description="EamA" evidence="3">
    <location>
        <begin position="186"/>
        <end position="312"/>
    </location>
</feature>
<organism evidence="4 5">
    <name type="scientific">Pararhodobacter aggregans</name>
    <dbReference type="NCBI Taxonomy" id="404875"/>
    <lineage>
        <taxon>Bacteria</taxon>
        <taxon>Pseudomonadati</taxon>
        <taxon>Pseudomonadota</taxon>
        <taxon>Alphaproteobacteria</taxon>
        <taxon>Rhodobacterales</taxon>
        <taxon>Paracoccaceae</taxon>
        <taxon>Pararhodobacter</taxon>
    </lineage>
</organism>
<comment type="caution">
    <text evidence="4">The sequence shown here is derived from an EMBL/GenBank/DDBJ whole genome shotgun (WGS) entry which is preliminary data.</text>
</comment>
<dbReference type="PANTHER" id="PTHR22911:SF103">
    <property type="entry name" value="BLR2811 PROTEIN"/>
    <property type="match status" value="1"/>
</dbReference>
<dbReference type="EMBL" id="QDDR01000010">
    <property type="protein sequence ID" value="PVE46123.1"/>
    <property type="molecule type" value="Genomic_DNA"/>
</dbReference>
<dbReference type="PANTHER" id="PTHR22911">
    <property type="entry name" value="ACYL-MALONYL CONDENSING ENZYME-RELATED"/>
    <property type="match status" value="1"/>
</dbReference>
<keyword evidence="2" id="KW-0812">Transmembrane</keyword>
<dbReference type="OrthoDB" id="9812899at2"/>
<evidence type="ECO:0000259" key="3">
    <source>
        <dbReference type="Pfam" id="PF00892"/>
    </source>
</evidence>
<evidence type="ECO:0000313" key="5">
    <source>
        <dbReference type="Proteomes" id="UP000244810"/>
    </source>
</evidence>
<dbReference type="Proteomes" id="UP000244810">
    <property type="component" value="Unassembled WGS sequence"/>
</dbReference>
<feature type="transmembrane region" description="Helical" evidence="2">
    <location>
        <begin position="39"/>
        <end position="57"/>
    </location>
</feature>
<feature type="transmembrane region" description="Helical" evidence="2">
    <location>
        <begin position="77"/>
        <end position="96"/>
    </location>
</feature>
<feature type="transmembrane region" description="Helical" evidence="2">
    <location>
        <begin position="185"/>
        <end position="202"/>
    </location>
</feature>
<dbReference type="AlphaFoldDB" id="A0A2T7UN37"/>
<feature type="transmembrane region" description="Helical" evidence="2">
    <location>
        <begin position="135"/>
        <end position="154"/>
    </location>
</feature>
<dbReference type="GO" id="GO:0016020">
    <property type="term" value="C:membrane"/>
    <property type="evidence" value="ECO:0007669"/>
    <property type="project" value="InterPro"/>
</dbReference>
<feature type="transmembrane region" description="Helical" evidence="2">
    <location>
        <begin position="214"/>
        <end position="234"/>
    </location>
</feature>
<keyword evidence="2" id="KW-0472">Membrane</keyword>
<gene>
    <name evidence="4" type="ORF">DDE23_18205</name>
</gene>
<keyword evidence="2" id="KW-1133">Transmembrane helix</keyword>
<protein>
    <submittedName>
        <fullName evidence="4">Permease</fullName>
    </submittedName>
</protein>
<reference evidence="4 5" key="1">
    <citation type="journal article" date="2011" name="Syst. Appl. Microbiol.">
        <title>Defluviimonas denitrificans gen. nov., sp. nov., and Pararhodobacter aggregans gen. nov., sp. nov., non-phototrophic Rhodobacteraceae from the biofilter of a marine aquaculture.</title>
        <authorList>
            <person name="Foesel B.U."/>
            <person name="Drake H.L."/>
            <person name="Schramm A."/>
        </authorList>
    </citation>
    <scope>NUCLEOTIDE SEQUENCE [LARGE SCALE GENOMIC DNA]</scope>
    <source>
        <strain evidence="4 5">D1-19</strain>
    </source>
</reference>
<dbReference type="Pfam" id="PF00892">
    <property type="entry name" value="EamA"/>
    <property type="match status" value="2"/>
</dbReference>
<feature type="transmembrane region" description="Helical" evidence="2">
    <location>
        <begin position="300"/>
        <end position="322"/>
    </location>
</feature>
<feature type="transmembrane region" description="Helical" evidence="2">
    <location>
        <begin position="108"/>
        <end position="129"/>
    </location>
</feature>
<evidence type="ECO:0000313" key="4">
    <source>
        <dbReference type="EMBL" id="PVE46123.1"/>
    </source>
</evidence>
<feature type="domain" description="EamA" evidence="3">
    <location>
        <begin position="44"/>
        <end position="176"/>
    </location>
</feature>
<accession>A0A2T7UN37</accession>
<dbReference type="InterPro" id="IPR000620">
    <property type="entry name" value="EamA_dom"/>
</dbReference>
<proteinExistence type="predicted"/>